<feature type="signal peptide" evidence="2">
    <location>
        <begin position="1"/>
        <end position="17"/>
    </location>
</feature>
<evidence type="ECO:0000313" key="3">
    <source>
        <dbReference type="EMBL" id="RYP87227.1"/>
    </source>
</evidence>
<sequence>MRALASAVAVTICLALAGCQDGRDDADPAPSGSSSATESTPTEVPAATGPLIDGEVFDVHAPDGWQLDGSFSTDFMHQLDNTSNARELMGVAEITDEVRPLAEVARDNFRSFQTIGKKRRMPDTELAGEPAYRIRAVEVGGAVKEELGAVYEGTQVSISMTLLGTPKERQQVFDSVLASWEWQ</sequence>
<dbReference type="RefSeq" id="WP_134715318.1">
    <property type="nucleotide sequence ID" value="NZ_SDKM01000007.1"/>
</dbReference>
<protein>
    <recommendedName>
        <fullName evidence="5">DUF1795 domain-containing protein</fullName>
    </recommendedName>
</protein>
<dbReference type="EMBL" id="SDKM01000007">
    <property type="protein sequence ID" value="RYP87227.1"/>
    <property type="molecule type" value="Genomic_DNA"/>
</dbReference>
<name>A0A4Q4ZGD1_9ACTN</name>
<reference evidence="3 4" key="1">
    <citation type="submission" date="2019-01" db="EMBL/GenBank/DDBJ databases">
        <title>Nocardioides guangzhouensis sp. nov., an actinobacterium isolated from soil.</title>
        <authorList>
            <person name="Fu Y."/>
            <person name="Cai Y."/>
            <person name="Lin Z."/>
            <person name="Chen P."/>
        </authorList>
    </citation>
    <scope>NUCLEOTIDE SEQUENCE [LARGE SCALE GENOMIC DNA]</scope>
    <source>
        <strain evidence="3 4">130</strain>
    </source>
</reference>
<proteinExistence type="predicted"/>
<evidence type="ECO:0008006" key="5">
    <source>
        <dbReference type="Google" id="ProtNLM"/>
    </source>
</evidence>
<keyword evidence="2" id="KW-0732">Signal</keyword>
<feature type="region of interest" description="Disordered" evidence="1">
    <location>
        <begin position="21"/>
        <end position="49"/>
    </location>
</feature>
<evidence type="ECO:0000256" key="1">
    <source>
        <dbReference type="SAM" id="MobiDB-lite"/>
    </source>
</evidence>
<gene>
    <name evidence="3" type="ORF">EKO23_06355</name>
</gene>
<comment type="caution">
    <text evidence="3">The sequence shown here is derived from an EMBL/GenBank/DDBJ whole genome shotgun (WGS) entry which is preliminary data.</text>
</comment>
<feature type="chain" id="PRO_5038422562" description="DUF1795 domain-containing protein" evidence="2">
    <location>
        <begin position="18"/>
        <end position="183"/>
    </location>
</feature>
<evidence type="ECO:0000256" key="2">
    <source>
        <dbReference type="SAM" id="SignalP"/>
    </source>
</evidence>
<dbReference type="PROSITE" id="PS51257">
    <property type="entry name" value="PROKAR_LIPOPROTEIN"/>
    <property type="match status" value="1"/>
</dbReference>
<keyword evidence="4" id="KW-1185">Reference proteome</keyword>
<dbReference type="AlphaFoldDB" id="A0A4Q4ZGD1"/>
<accession>A0A4Q4ZGD1</accession>
<organism evidence="3 4">
    <name type="scientific">Nocardioides guangzhouensis</name>
    <dbReference type="NCBI Taxonomy" id="2497878"/>
    <lineage>
        <taxon>Bacteria</taxon>
        <taxon>Bacillati</taxon>
        <taxon>Actinomycetota</taxon>
        <taxon>Actinomycetes</taxon>
        <taxon>Propionibacteriales</taxon>
        <taxon>Nocardioidaceae</taxon>
        <taxon>Nocardioides</taxon>
    </lineage>
</organism>
<evidence type="ECO:0000313" key="4">
    <source>
        <dbReference type="Proteomes" id="UP000295198"/>
    </source>
</evidence>
<dbReference type="Proteomes" id="UP000295198">
    <property type="component" value="Unassembled WGS sequence"/>
</dbReference>
<dbReference type="OrthoDB" id="3793995at2"/>